<evidence type="ECO:0000313" key="1">
    <source>
        <dbReference type="EMBL" id="KKR12326.1"/>
    </source>
</evidence>
<evidence type="ECO:0008006" key="3">
    <source>
        <dbReference type="Google" id="ProtNLM"/>
    </source>
</evidence>
<name>A0A0G0NHM6_9BACT</name>
<proteinExistence type="predicted"/>
<protein>
    <recommendedName>
        <fullName evidence="3">Polymerase III, delta prime subunit protein</fullName>
    </recommendedName>
</protein>
<sequence length="229" mass="26194">MKERHAKLQKDFEALISKEQVFHAYVFFGEDEQAMVDFSRQLGHRLEHGTFESEGKFLNDFLYVEPVEKESIGIDAVRAVQEFLYRKPIVSKKRTAVICPADAITDEGQSALLKIIEEPPKDALIILIAHAADSVIQTISSRVHEVYIPSDIGKKEGEDFFSETLGVLRKHLVKNSALAHEIIRRKMAMDRYNVNKPLQMRLLEGYAEQYGIAKKPKAVVEKRRTRKKA</sequence>
<dbReference type="SUPFAM" id="SSF52540">
    <property type="entry name" value="P-loop containing nucleoside triphosphate hydrolases"/>
    <property type="match status" value="1"/>
</dbReference>
<dbReference type="STRING" id="1619013.UT41_C0002G0100"/>
<organism evidence="1 2">
    <name type="scientific">Candidatus Wolfebacteria bacterium GW2011_GWC2_39_22</name>
    <dbReference type="NCBI Taxonomy" id="1619013"/>
    <lineage>
        <taxon>Bacteria</taxon>
        <taxon>Candidatus Wolfeibacteriota</taxon>
    </lineage>
</organism>
<gene>
    <name evidence="1" type="ORF">UT41_C0002G0100</name>
</gene>
<accession>A0A0G0NHM6</accession>
<evidence type="ECO:0000313" key="2">
    <source>
        <dbReference type="Proteomes" id="UP000034665"/>
    </source>
</evidence>
<dbReference type="Proteomes" id="UP000034665">
    <property type="component" value="Unassembled WGS sequence"/>
</dbReference>
<dbReference type="EMBL" id="LBWR01000002">
    <property type="protein sequence ID" value="KKR12326.1"/>
    <property type="molecule type" value="Genomic_DNA"/>
</dbReference>
<comment type="caution">
    <text evidence="1">The sequence shown here is derived from an EMBL/GenBank/DDBJ whole genome shotgun (WGS) entry which is preliminary data.</text>
</comment>
<reference evidence="1 2" key="1">
    <citation type="journal article" date="2015" name="Nature">
        <title>rRNA introns, odd ribosomes, and small enigmatic genomes across a large radiation of phyla.</title>
        <authorList>
            <person name="Brown C.T."/>
            <person name="Hug L.A."/>
            <person name="Thomas B.C."/>
            <person name="Sharon I."/>
            <person name="Castelle C.J."/>
            <person name="Singh A."/>
            <person name="Wilkins M.J."/>
            <person name="Williams K.H."/>
            <person name="Banfield J.F."/>
        </authorList>
    </citation>
    <scope>NUCLEOTIDE SEQUENCE [LARGE SCALE GENOMIC DNA]</scope>
</reference>
<dbReference type="AlphaFoldDB" id="A0A0G0NHM6"/>
<dbReference type="InterPro" id="IPR027417">
    <property type="entry name" value="P-loop_NTPase"/>
</dbReference>
<dbReference type="Pfam" id="PF13177">
    <property type="entry name" value="DNA_pol3_delta2"/>
    <property type="match status" value="1"/>
</dbReference>
<dbReference type="Gene3D" id="3.40.50.300">
    <property type="entry name" value="P-loop containing nucleotide triphosphate hydrolases"/>
    <property type="match status" value="1"/>
</dbReference>